<sequence>MSFVTQGSIPEVVEKVIGSSLDDRTSILDSIQDLGPPDMIHLKKHNSTSNTKQPDIGTYFYYTGADVSSSAAIAALLNSISNIIGESPQLWFGKNKPWKVKEATYCTYNAFSKMDIRVTVNFPGGVEYIIIDCDGNQVMEKEQYWIETYISSVVRSLITADGDTSADFMSIVEIRKINPFLSVDQTKLFFKGFESLFFDGIKLGCNEELQVPTVSNNYLIDAFKIAVKLTGLYDEAIELLKRLREIEPSITYLIAELYLLHDEEIKSIEIIHDGIIQDPLDGQLLMVQAQYCLDKKRLDLALPIAIRAENSKKLY</sequence>
<reference evidence="1" key="1">
    <citation type="submission" date="2023-04" db="EMBL/GenBank/DDBJ databases">
        <title>Candida boidinii NBRC 1967.</title>
        <authorList>
            <person name="Ichikawa N."/>
            <person name="Sato H."/>
            <person name="Tonouchi N."/>
        </authorList>
    </citation>
    <scope>NUCLEOTIDE SEQUENCE</scope>
    <source>
        <strain evidence="1">NBRC 1967</strain>
    </source>
</reference>
<proteinExistence type="predicted"/>
<organism evidence="1 2">
    <name type="scientific">Candida boidinii</name>
    <name type="common">Yeast</name>
    <dbReference type="NCBI Taxonomy" id="5477"/>
    <lineage>
        <taxon>Eukaryota</taxon>
        <taxon>Fungi</taxon>
        <taxon>Dikarya</taxon>
        <taxon>Ascomycota</taxon>
        <taxon>Saccharomycotina</taxon>
        <taxon>Pichiomycetes</taxon>
        <taxon>Pichiales</taxon>
        <taxon>Pichiaceae</taxon>
        <taxon>Ogataea</taxon>
        <taxon>Ogataea/Candida clade</taxon>
    </lineage>
</organism>
<name>A0ACB5U480_CANBO</name>
<comment type="caution">
    <text evidence="1">The sequence shown here is derived from an EMBL/GenBank/DDBJ whole genome shotgun (WGS) entry which is preliminary data.</text>
</comment>
<dbReference type="Proteomes" id="UP001165101">
    <property type="component" value="Unassembled WGS sequence"/>
</dbReference>
<dbReference type="EMBL" id="BSXV01004646">
    <property type="protein sequence ID" value="GMF00946.1"/>
    <property type="molecule type" value="Genomic_DNA"/>
</dbReference>
<evidence type="ECO:0000313" key="1">
    <source>
        <dbReference type="EMBL" id="GMF00946.1"/>
    </source>
</evidence>
<accession>A0ACB5U480</accession>
<evidence type="ECO:0000313" key="2">
    <source>
        <dbReference type="Proteomes" id="UP001165101"/>
    </source>
</evidence>
<keyword evidence="2" id="KW-1185">Reference proteome</keyword>
<protein>
    <submittedName>
        <fullName evidence="1">Unnamed protein product</fullName>
    </submittedName>
</protein>
<gene>
    <name evidence="1" type="ORF">Cboi01_000570100</name>
</gene>